<name>A0A1M6MCI2_9FIRM</name>
<proteinExistence type="predicted"/>
<gene>
    <name evidence="2" type="ORF">SAMN02745751_03434</name>
</gene>
<keyword evidence="3" id="KW-1185">Reference proteome</keyword>
<feature type="non-terminal residue" evidence="2">
    <location>
        <position position="1"/>
    </location>
</feature>
<dbReference type="STRING" id="1121476.SAMN02745751_03434"/>
<sequence>GVCETPQPAEMRDFFCNKKYNPSPNCGKIRLREIKSPKSKRSYITTMITQTQLSLADIYSDCSNIYENDKPYFLQLLESNLNLDELIPINFRNKFYAPTGRPRTYKLKAMLWALILQRIFSISEDSLLITFLTFSKELREFCGFQKVPDASKFTRFKQDFLPELKSLFDNLVDVTEPICHQIDEAKASMTIFDTSGIEAYVTENNPKFLNRIVSRLKTYKKVMGFSDSYDPYKAAYTLMPTHAASNDEIKQLYINGHFCYVYKFGMITNGLGIVRDISFFNKDFLDSHPDIEVEKKTNSPNEDKSLHDAKALIPVLEDFFEKHPGICPDVFLGDAAFDSGLIYKSLLQDLKFSKAYIPLNSRSGITYPDCPVNSNGIPCCPKDKSLPMKPEGTAKRTNGLVRFKFSCPKVKFVKHDDGKYRRQCYCENPCTDSKSGRMFYIYPEKNLRAYPGTIRGTDEWIDTYKIRGAVEKSINHFKDSFCIAKRKSQNAKTLHADLILSGITQLITVVLADKINQHKLIRSLKPLIA</sequence>
<dbReference type="AlphaFoldDB" id="A0A1M6MCI2"/>
<dbReference type="EMBL" id="FQZL01000040">
    <property type="protein sequence ID" value="SHJ81099.1"/>
    <property type="molecule type" value="Genomic_DNA"/>
</dbReference>
<dbReference type="InterPro" id="IPR008490">
    <property type="entry name" value="Transposase_InsH_N"/>
</dbReference>
<dbReference type="Pfam" id="PF05598">
    <property type="entry name" value="DUF772"/>
    <property type="match status" value="1"/>
</dbReference>
<accession>A0A1M6MCI2</accession>
<evidence type="ECO:0000313" key="2">
    <source>
        <dbReference type="EMBL" id="SHJ81099.1"/>
    </source>
</evidence>
<protein>
    <submittedName>
        <fullName evidence="2">Transposase domain</fullName>
    </submittedName>
</protein>
<feature type="domain" description="Transposase InsH N-terminal" evidence="1">
    <location>
        <begin position="70"/>
        <end position="158"/>
    </location>
</feature>
<reference evidence="2 3" key="1">
    <citation type="submission" date="2016-11" db="EMBL/GenBank/DDBJ databases">
        <authorList>
            <person name="Jaros S."/>
            <person name="Januszkiewicz K."/>
            <person name="Wedrychowicz H."/>
        </authorList>
    </citation>
    <scope>NUCLEOTIDE SEQUENCE [LARGE SCALE GENOMIC DNA]</scope>
    <source>
        <strain evidence="2 3">DSM 17477</strain>
    </source>
</reference>
<dbReference type="Proteomes" id="UP000184052">
    <property type="component" value="Unassembled WGS sequence"/>
</dbReference>
<evidence type="ECO:0000313" key="3">
    <source>
        <dbReference type="Proteomes" id="UP000184052"/>
    </source>
</evidence>
<evidence type="ECO:0000259" key="1">
    <source>
        <dbReference type="Pfam" id="PF05598"/>
    </source>
</evidence>
<organism evidence="2 3">
    <name type="scientific">Dethiosulfatibacter aminovorans DSM 17477</name>
    <dbReference type="NCBI Taxonomy" id="1121476"/>
    <lineage>
        <taxon>Bacteria</taxon>
        <taxon>Bacillati</taxon>
        <taxon>Bacillota</taxon>
        <taxon>Tissierellia</taxon>
        <taxon>Dethiosulfatibacter</taxon>
    </lineage>
</organism>